<evidence type="ECO:0000256" key="3">
    <source>
        <dbReference type="ARBA" id="ARBA00022989"/>
    </source>
</evidence>
<dbReference type="Proteomes" id="UP000284416">
    <property type="component" value="Unassembled WGS sequence"/>
</dbReference>
<dbReference type="InterPro" id="IPR002810">
    <property type="entry name" value="NfeD-like_C"/>
</dbReference>
<comment type="subcellular location">
    <subcellularLocation>
        <location evidence="1">Membrane</location>
        <topology evidence="1">Multi-pass membrane protein</topology>
    </subcellularLocation>
</comment>
<evidence type="ECO:0000313" key="9">
    <source>
        <dbReference type="Proteomes" id="UP000284416"/>
    </source>
</evidence>
<accession>A0A417YUV7</accession>
<dbReference type="PANTHER" id="PTHR33507:SF3">
    <property type="entry name" value="INNER MEMBRANE PROTEIN YBBJ"/>
    <property type="match status" value="1"/>
</dbReference>
<protein>
    <submittedName>
        <fullName evidence="8">Nodulation efficiency protein NfeD</fullName>
    </submittedName>
</protein>
<evidence type="ECO:0000313" key="8">
    <source>
        <dbReference type="EMBL" id="RHW41015.1"/>
    </source>
</evidence>
<dbReference type="GO" id="GO:0005886">
    <property type="term" value="C:plasma membrane"/>
    <property type="evidence" value="ECO:0007669"/>
    <property type="project" value="TreeGrafter"/>
</dbReference>
<organism evidence="8 9">
    <name type="scientific">Neobacillus notoginsengisoli</name>
    <dbReference type="NCBI Taxonomy" id="1578198"/>
    <lineage>
        <taxon>Bacteria</taxon>
        <taxon>Bacillati</taxon>
        <taxon>Bacillota</taxon>
        <taxon>Bacilli</taxon>
        <taxon>Bacillales</taxon>
        <taxon>Bacillaceae</taxon>
        <taxon>Neobacillus</taxon>
    </lineage>
</organism>
<dbReference type="EMBL" id="QWEG01000005">
    <property type="protein sequence ID" value="RHW41015.1"/>
    <property type="molecule type" value="Genomic_DNA"/>
</dbReference>
<dbReference type="Gene3D" id="2.40.50.140">
    <property type="entry name" value="Nucleic acid-binding proteins"/>
    <property type="match status" value="1"/>
</dbReference>
<comment type="caution">
    <text evidence="8">The sequence shown here is derived from an EMBL/GenBank/DDBJ whole genome shotgun (WGS) entry which is preliminary data.</text>
</comment>
<feature type="transmembrane region" description="Helical" evidence="5">
    <location>
        <begin position="79"/>
        <end position="97"/>
    </location>
</feature>
<feature type="transmembrane region" description="Helical" evidence="5">
    <location>
        <begin position="6"/>
        <end position="24"/>
    </location>
</feature>
<reference evidence="8 9" key="1">
    <citation type="journal article" date="2017" name="Int. J. Syst. Evol. Microbiol.">
        <title>Bacillus notoginsengisoli sp. nov., a novel bacterium isolated from the rhizosphere of Panax notoginseng.</title>
        <authorList>
            <person name="Zhang M.Y."/>
            <person name="Cheng J."/>
            <person name="Cai Y."/>
            <person name="Zhang T.Y."/>
            <person name="Wu Y.Y."/>
            <person name="Manikprabhu D."/>
            <person name="Li W.J."/>
            <person name="Zhang Y.X."/>
        </authorList>
    </citation>
    <scope>NUCLEOTIDE SEQUENCE [LARGE SCALE GENOMIC DNA]</scope>
    <source>
        <strain evidence="8 9">JCM 30743</strain>
    </source>
</reference>
<evidence type="ECO:0000256" key="4">
    <source>
        <dbReference type="ARBA" id="ARBA00023136"/>
    </source>
</evidence>
<keyword evidence="4 5" id="KW-0472">Membrane</keyword>
<dbReference type="RefSeq" id="WP_118920389.1">
    <property type="nucleotide sequence ID" value="NZ_QWEG01000005.1"/>
</dbReference>
<keyword evidence="2 5" id="KW-0812">Transmembrane</keyword>
<dbReference type="InterPro" id="IPR056739">
    <property type="entry name" value="NfeD_membrane"/>
</dbReference>
<gene>
    <name evidence="8" type="ORF">D1B31_08690</name>
</gene>
<evidence type="ECO:0000256" key="1">
    <source>
        <dbReference type="ARBA" id="ARBA00004141"/>
    </source>
</evidence>
<dbReference type="OrthoDB" id="9806253at2"/>
<evidence type="ECO:0000256" key="5">
    <source>
        <dbReference type="SAM" id="Phobius"/>
    </source>
</evidence>
<feature type="domain" description="NfeD-like C-terminal" evidence="6">
    <location>
        <begin position="155"/>
        <end position="208"/>
    </location>
</feature>
<name>A0A417YUV7_9BACI</name>
<sequence>MAEFITDPIVVTVLLTIAGMAMVLELFSPRMGLPGLVGLSALLVFFYGHFMAGLAGFGTLALFVAGIVLIFMEFFLPGAVAGTLGIAALVGSLFLAGGSTFQMGVSLLISIFFSIVFFILLIKVFHKKMALFNSMVLFDTARKEDGYVSNINRTDLLGKEGVAMTVLRPSGTALFNNERIDVVTEGAFIKADARVMVIEVEGPRVVVREIKN</sequence>
<feature type="transmembrane region" description="Helical" evidence="5">
    <location>
        <begin position="54"/>
        <end position="72"/>
    </location>
</feature>
<dbReference type="InterPro" id="IPR052165">
    <property type="entry name" value="Membrane_assoc_protease"/>
</dbReference>
<evidence type="ECO:0000259" key="6">
    <source>
        <dbReference type="Pfam" id="PF01957"/>
    </source>
</evidence>
<dbReference type="AlphaFoldDB" id="A0A417YUV7"/>
<dbReference type="Pfam" id="PF01957">
    <property type="entry name" value="NfeD"/>
    <property type="match status" value="1"/>
</dbReference>
<dbReference type="PANTHER" id="PTHR33507">
    <property type="entry name" value="INNER MEMBRANE PROTEIN YBBJ"/>
    <property type="match status" value="1"/>
</dbReference>
<evidence type="ECO:0000259" key="7">
    <source>
        <dbReference type="Pfam" id="PF24961"/>
    </source>
</evidence>
<dbReference type="Pfam" id="PF24961">
    <property type="entry name" value="NfeD_membrane"/>
    <property type="match status" value="1"/>
</dbReference>
<proteinExistence type="predicted"/>
<keyword evidence="9" id="KW-1185">Reference proteome</keyword>
<feature type="transmembrane region" description="Helical" evidence="5">
    <location>
        <begin position="103"/>
        <end position="125"/>
    </location>
</feature>
<dbReference type="InterPro" id="IPR012340">
    <property type="entry name" value="NA-bd_OB-fold"/>
</dbReference>
<feature type="domain" description="NfeD integral membrane" evidence="7">
    <location>
        <begin position="10"/>
        <end position="123"/>
    </location>
</feature>
<evidence type="ECO:0000256" key="2">
    <source>
        <dbReference type="ARBA" id="ARBA00022692"/>
    </source>
</evidence>
<keyword evidence="3 5" id="KW-1133">Transmembrane helix</keyword>